<dbReference type="InterPro" id="IPR036259">
    <property type="entry name" value="MFS_trans_sf"/>
</dbReference>
<evidence type="ECO:0000256" key="2">
    <source>
        <dbReference type="ARBA" id="ARBA00022692"/>
    </source>
</evidence>
<keyword evidence="2 5" id="KW-0812">Transmembrane</keyword>
<reference evidence="6 7" key="1">
    <citation type="submission" date="2019-02" db="EMBL/GenBank/DDBJ databases">
        <authorList>
            <person name="Khodamoradi S."/>
            <person name="Hahnke R.L."/>
            <person name="Kaempfer P."/>
            <person name="Schumann P."/>
            <person name="Rohde M."/>
            <person name="Steinert M."/>
            <person name="Luzhetskyy A."/>
            <person name="Wink J."/>
            <person name="Ruckert C."/>
        </authorList>
    </citation>
    <scope>NUCLEOTIDE SEQUENCE [LARGE SCALE GENOMIC DNA]</scope>
    <source>
        <strain evidence="6 7">M2</strain>
    </source>
</reference>
<dbReference type="SUPFAM" id="SSF103473">
    <property type="entry name" value="MFS general substrate transporter"/>
    <property type="match status" value="1"/>
</dbReference>
<keyword evidence="4 5" id="KW-0472">Membrane</keyword>
<keyword evidence="3 5" id="KW-1133">Transmembrane helix</keyword>
<evidence type="ECO:0000313" key="6">
    <source>
        <dbReference type="EMBL" id="QBI56478.1"/>
    </source>
</evidence>
<keyword evidence="7" id="KW-1185">Reference proteome</keyword>
<dbReference type="GO" id="GO:0016020">
    <property type="term" value="C:membrane"/>
    <property type="evidence" value="ECO:0007669"/>
    <property type="project" value="UniProtKB-SubCell"/>
</dbReference>
<comment type="subcellular location">
    <subcellularLocation>
        <location evidence="1">Membrane</location>
        <topology evidence="1">Multi-pass membrane protein</topology>
    </subcellularLocation>
</comment>
<evidence type="ECO:0000256" key="1">
    <source>
        <dbReference type="ARBA" id="ARBA00004141"/>
    </source>
</evidence>
<dbReference type="EMBL" id="CP036455">
    <property type="protein sequence ID" value="QBI56478.1"/>
    <property type="molecule type" value="Genomic_DNA"/>
</dbReference>
<dbReference type="RefSeq" id="WP_131101369.1">
    <property type="nucleotide sequence ID" value="NZ_CP036455.1"/>
</dbReference>
<feature type="transmembrane region" description="Helical" evidence="5">
    <location>
        <begin position="20"/>
        <end position="39"/>
    </location>
</feature>
<organism evidence="6 7">
    <name type="scientific">Streptomonospora litoralis</name>
    <dbReference type="NCBI Taxonomy" id="2498135"/>
    <lineage>
        <taxon>Bacteria</taxon>
        <taxon>Bacillati</taxon>
        <taxon>Actinomycetota</taxon>
        <taxon>Actinomycetes</taxon>
        <taxon>Streptosporangiales</taxon>
        <taxon>Nocardiopsidaceae</taxon>
        <taxon>Streptomonospora</taxon>
    </lineage>
</organism>
<dbReference type="InterPro" id="IPR032808">
    <property type="entry name" value="DoxX"/>
</dbReference>
<feature type="transmembrane region" description="Helical" evidence="5">
    <location>
        <begin position="108"/>
        <end position="127"/>
    </location>
</feature>
<evidence type="ECO:0000256" key="3">
    <source>
        <dbReference type="ARBA" id="ARBA00022989"/>
    </source>
</evidence>
<proteinExistence type="predicted"/>
<name>A0A4P6Q6S4_9ACTN</name>
<evidence type="ECO:0000313" key="7">
    <source>
        <dbReference type="Proteomes" id="UP000292235"/>
    </source>
</evidence>
<protein>
    <submittedName>
        <fullName evidence="6">DoxX</fullName>
    </submittedName>
</protein>
<evidence type="ECO:0000256" key="4">
    <source>
        <dbReference type="ARBA" id="ARBA00023136"/>
    </source>
</evidence>
<gene>
    <name evidence="6" type="ORF">EKD16_23660</name>
</gene>
<evidence type="ECO:0000256" key="5">
    <source>
        <dbReference type="SAM" id="Phobius"/>
    </source>
</evidence>
<accession>A0A4P6Q6S4</accession>
<dbReference type="KEGG" id="strr:EKD16_23660"/>
<dbReference type="AlphaFoldDB" id="A0A4P6Q6S4"/>
<dbReference type="OrthoDB" id="3576439at2"/>
<dbReference type="Pfam" id="PF13564">
    <property type="entry name" value="DoxX_2"/>
    <property type="match status" value="1"/>
</dbReference>
<dbReference type="Proteomes" id="UP000292235">
    <property type="component" value="Chromosome"/>
</dbReference>
<sequence>MSPSETPDRPPRRRSLPLTVVLWVVQILLAAFFLFQGATKLLGSPSAVRLFEDIGLGQWLRYVTGVCEVAGAVGLLIAPLSGLAALGLLGVMIGATAGNLLTPGYASFAIQTVALGVVFALLAWARWPETRSLPERLRKSGKPRSGT</sequence>